<sequence>GTVERAIQVWGTLPEAVCSQFEQAGFKQPAPKPDDVDLLSLLQRNRGDLPQEVLNALPAAPAPNPVQEGKAAGVEFRNSVGKLRDLGQRKLKLQEDIDSAKANLKALLTKMQDLQQSIQEAQAEVNKTSQEYEAKVLTQCFEEANHGVDSVLQALGITEEALTEAQKRSLEALKKETADEAKRRKTQQQQQQFPPGLGPPPRPEPSAAEVSAKDAEVTKGPSDPQAVKARSRSPKRAVEPDETL</sequence>
<protein>
    <submittedName>
        <fullName evidence="3">Uncharacterized protein</fullName>
    </submittedName>
</protein>
<proteinExistence type="predicted"/>
<evidence type="ECO:0000313" key="3">
    <source>
        <dbReference type="EMBL" id="OLP86202.1"/>
    </source>
</evidence>
<dbReference type="AlphaFoldDB" id="A0A1Q9CTE7"/>
<evidence type="ECO:0000313" key="4">
    <source>
        <dbReference type="Proteomes" id="UP000186817"/>
    </source>
</evidence>
<accession>A0A1Q9CTE7</accession>
<organism evidence="3 4">
    <name type="scientific">Symbiodinium microadriaticum</name>
    <name type="common">Dinoflagellate</name>
    <name type="synonym">Zooxanthella microadriatica</name>
    <dbReference type="NCBI Taxonomy" id="2951"/>
    <lineage>
        <taxon>Eukaryota</taxon>
        <taxon>Sar</taxon>
        <taxon>Alveolata</taxon>
        <taxon>Dinophyceae</taxon>
        <taxon>Suessiales</taxon>
        <taxon>Symbiodiniaceae</taxon>
        <taxon>Symbiodinium</taxon>
    </lineage>
</organism>
<keyword evidence="1" id="KW-0175">Coiled coil</keyword>
<comment type="caution">
    <text evidence="3">The sequence shown here is derived from an EMBL/GenBank/DDBJ whole genome shotgun (WGS) entry which is preliminary data.</text>
</comment>
<name>A0A1Q9CTE7_SYMMI</name>
<dbReference type="OrthoDB" id="10474128at2759"/>
<dbReference type="Proteomes" id="UP000186817">
    <property type="component" value="Unassembled WGS sequence"/>
</dbReference>
<evidence type="ECO:0000256" key="1">
    <source>
        <dbReference type="SAM" id="Coils"/>
    </source>
</evidence>
<evidence type="ECO:0000256" key="2">
    <source>
        <dbReference type="SAM" id="MobiDB-lite"/>
    </source>
</evidence>
<feature type="non-terminal residue" evidence="3">
    <location>
        <position position="1"/>
    </location>
</feature>
<feature type="coiled-coil region" evidence="1">
    <location>
        <begin position="83"/>
        <end position="138"/>
    </location>
</feature>
<gene>
    <name evidence="3" type="ORF">AK812_SmicGene32706</name>
</gene>
<feature type="region of interest" description="Disordered" evidence="2">
    <location>
        <begin position="176"/>
        <end position="244"/>
    </location>
</feature>
<keyword evidence="4" id="KW-1185">Reference proteome</keyword>
<reference evidence="3 4" key="1">
    <citation type="submission" date="2016-02" db="EMBL/GenBank/DDBJ databases">
        <title>Genome analysis of coral dinoflagellate symbionts highlights evolutionary adaptations to a symbiotic lifestyle.</title>
        <authorList>
            <person name="Aranda M."/>
            <person name="Li Y."/>
            <person name="Liew Y.J."/>
            <person name="Baumgarten S."/>
            <person name="Simakov O."/>
            <person name="Wilson M."/>
            <person name="Piel J."/>
            <person name="Ashoor H."/>
            <person name="Bougouffa S."/>
            <person name="Bajic V.B."/>
            <person name="Ryu T."/>
            <person name="Ravasi T."/>
            <person name="Bayer T."/>
            <person name="Micklem G."/>
            <person name="Kim H."/>
            <person name="Bhak J."/>
            <person name="Lajeunesse T.C."/>
            <person name="Voolstra C.R."/>
        </authorList>
    </citation>
    <scope>NUCLEOTIDE SEQUENCE [LARGE SCALE GENOMIC DNA]</scope>
    <source>
        <strain evidence="3 4">CCMP2467</strain>
    </source>
</reference>
<dbReference type="EMBL" id="LSRX01000929">
    <property type="protein sequence ID" value="OLP86202.1"/>
    <property type="molecule type" value="Genomic_DNA"/>
</dbReference>